<keyword evidence="11" id="KW-1185">Reference proteome</keyword>
<keyword evidence="6" id="KW-0378">Hydrolase</keyword>
<evidence type="ECO:0000256" key="3">
    <source>
        <dbReference type="ARBA" id="ARBA00012643"/>
    </source>
</evidence>
<sequence length="312" mass="35718">MALWLRLPILFKYQGCPARGVYRRAYCGVVMKFRSADSNHVLTSNLPANTNDIFNVRSPDTLISNEVELVTQLGRMIADGYDKLQVISDFDHTISMYRDGEIRMLTTHEAIEKHPDIEQSTIDKLRDLRAHFLPLETNYTLSPVVRRANLERWWNMSHELLLSEPITRKMITEIESVAPIALRKDFVKFTNYLQEVQVPLTIFSAGLGDVIQQMLHNASIKLDSINVVANFIEFDKNNKTLSTVLELGAFQSMRSTSLTRPNVILLGDSAHDIDMIKGHQFNSVLKIGYLNQPVSAILMVCTYIYIYIYIYI</sequence>
<name>A0A183AE02_9TREM</name>
<dbReference type="EMBL" id="UZAN01042033">
    <property type="protein sequence ID" value="VDP74780.1"/>
    <property type="molecule type" value="Genomic_DNA"/>
</dbReference>
<keyword evidence="9" id="KW-0472">Membrane</keyword>
<gene>
    <name evidence="10" type="ORF">ECPE_LOCUS5187</name>
</gene>
<evidence type="ECO:0000256" key="2">
    <source>
        <dbReference type="ARBA" id="ARBA00008389"/>
    </source>
</evidence>
<comment type="similarity">
    <text evidence="2">Belongs to the pyrimidine 5'-nucleotidase family.</text>
</comment>
<evidence type="ECO:0000256" key="9">
    <source>
        <dbReference type="SAM" id="Phobius"/>
    </source>
</evidence>
<keyword evidence="7" id="KW-0460">Magnesium</keyword>
<dbReference type="GO" id="GO:0000287">
    <property type="term" value="F:magnesium ion binding"/>
    <property type="evidence" value="ECO:0007669"/>
    <property type="project" value="InterPro"/>
</dbReference>
<dbReference type="GO" id="GO:0008253">
    <property type="term" value="F:5'-nucleotidase activity"/>
    <property type="evidence" value="ECO:0007669"/>
    <property type="project" value="UniProtKB-EC"/>
</dbReference>
<dbReference type="PANTHER" id="PTHR13045:SF0">
    <property type="entry name" value="7-METHYLGUANOSINE PHOSPHATE-SPECIFIC 5'-NUCLEOTIDASE"/>
    <property type="match status" value="1"/>
</dbReference>
<evidence type="ECO:0000313" key="11">
    <source>
        <dbReference type="Proteomes" id="UP000272942"/>
    </source>
</evidence>
<keyword evidence="4" id="KW-0479">Metal-binding</keyword>
<comment type="catalytic activity">
    <reaction evidence="1">
        <text>a ribonucleoside 5'-phosphate + H2O = a ribonucleoside + phosphate</text>
        <dbReference type="Rhea" id="RHEA:12484"/>
        <dbReference type="ChEBI" id="CHEBI:15377"/>
        <dbReference type="ChEBI" id="CHEBI:18254"/>
        <dbReference type="ChEBI" id="CHEBI:43474"/>
        <dbReference type="ChEBI" id="CHEBI:58043"/>
        <dbReference type="EC" id="3.1.3.5"/>
    </reaction>
</comment>
<evidence type="ECO:0000313" key="10">
    <source>
        <dbReference type="EMBL" id="VDP74780.1"/>
    </source>
</evidence>
<protein>
    <recommendedName>
        <fullName evidence="3">5'-nucleotidase</fullName>
        <ecNumber evidence="3">3.1.3.5</ecNumber>
    </recommendedName>
</protein>
<evidence type="ECO:0000313" key="12">
    <source>
        <dbReference type="WBParaSite" id="ECPE_0000519901-mRNA-1"/>
    </source>
</evidence>
<dbReference type="InterPro" id="IPR036412">
    <property type="entry name" value="HAD-like_sf"/>
</dbReference>
<evidence type="ECO:0000256" key="6">
    <source>
        <dbReference type="ARBA" id="ARBA00022801"/>
    </source>
</evidence>
<keyword evidence="8" id="KW-0546">Nucleotide metabolism</keyword>
<accession>A0A183AE02</accession>
<evidence type="ECO:0000256" key="5">
    <source>
        <dbReference type="ARBA" id="ARBA00022741"/>
    </source>
</evidence>
<dbReference type="Pfam" id="PF05822">
    <property type="entry name" value="UMPH-1"/>
    <property type="match status" value="1"/>
</dbReference>
<keyword evidence="9" id="KW-0812">Transmembrane</keyword>
<proteinExistence type="inferred from homology"/>
<dbReference type="Proteomes" id="UP000272942">
    <property type="component" value="Unassembled WGS sequence"/>
</dbReference>
<dbReference type="InterPro" id="IPR006434">
    <property type="entry name" value="Pyrimidine_nucleotidase_eu"/>
</dbReference>
<reference evidence="10 11" key="2">
    <citation type="submission" date="2018-11" db="EMBL/GenBank/DDBJ databases">
        <authorList>
            <consortium name="Pathogen Informatics"/>
        </authorList>
    </citation>
    <scope>NUCLEOTIDE SEQUENCE [LARGE SCALE GENOMIC DNA]</scope>
    <source>
        <strain evidence="10 11">Egypt</strain>
    </source>
</reference>
<reference evidence="12" key="1">
    <citation type="submission" date="2016-06" db="UniProtKB">
        <authorList>
            <consortium name="WormBaseParasite"/>
        </authorList>
    </citation>
    <scope>IDENTIFICATION</scope>
</reference>
<dbReference type="GO" id="GO:0000166">
    <property type="term" value="F:nucleotide binding"/>
    <property type="evidence" value="ECO:0007669"/>
    <property type="project" value="UniProtKB-KW"/>
</dbReference>
<keyword evidence="5" id="KW-0547">Nucleotide-binding</keyword>
<dbReference type="OrthoDB" id="10014216at2759"/>
<dbReference type="WBParaSite" id="ECPE_0000519901-mRNA-1">
    <property type="protein sequence ID" value="ECPE_0000519901-mRNA-1"/>
    <property type="gene ID" value="ECPE_0000519901"/>
</dbReference>
<dbReference type="PANTHER" id="PTHR13045">
    <property type="entry name" value="5'-NUCLEOTIDASE"/>
    <property type="match status" value="1"/>
</dbReference>
<organism evidence="12">
    <name type="scientific">Echinostoma caproni</name>
    <dbReference type="NCBI Taxonomy" id="27848"/>
    <lineage>
        <taxon>Eukaryota</taxon>
        <taxon>Metazoa</taxon>
        <taxon>Spiralia</taxon>
        <taxon>Lophotrochozoa</taxon>
        <taxon>Platyhelminthes</taxon>
        <taxon>Trematoda</taxon>
        <taxon>Digenea</taxon>
        <taxon>Plagiorchiida</taxon>
        <taxon>Echinostomata</taxon>
        <taxon>Echinostomatoidea</taxon>
        <taxon>Echinostomatidae</taxon>
        <taxon>Echinostoma</taxon>
    </lineage>
</organism>
<keyword evidence="9" id="KW-1133">Transmembrane helix</keyword>
<dbReference type="SUPFAM" id="SSF56784">
    <property type="entry name" value="HAD-like"/>
    <property type="match status" value="1"/>
</dbReference>
<dbReference type="InterPro" id="IPR023214">
    <property type="entry name" value="HAD_sf"/>
</dbReference>
<evidence type="ECO:0000256" key="1">
    <source>
        <dbReference type="ARBA" id="ARBA00000815"/>
    </source>
</evidence>
<dbReference type="Gene3D" id="1.10.150.340">
    <property type="entry name" value="Pyrimidine 5'-nucleotidase (UMPH-1), N-terminal domain"/>
    <property type="match status" value="1"/>
</dbReference>
<dbReference type="GO" id="GO:0009117">
    <property type="term" value="P:nucleotide metabolic process"/>
    <property type="evidence" value="ECO:0007669"/>
    <property type="project" value="UniProtKB-KW"/>
</dbReference>
<evidence type="ECO:0000256" key="4">
    <source>
        <dbReference type="ARBA" id="ARBA00022723"/>
    </source>
</evidence>
<dbReference type="AlphaFoldDB" id="A0A183AE02"/>
<evidence type="ECO:0000256" key="8">
    <source>
        <dbReference type="ARBA" id="ARBA00023080"/>
    </source>
</evidence>
<dbReference type="EC" id="3.1.3.5" evidence="3"/>
<evidence type="ECO:0000256" key="7">
    <source>
        <dbReference type="ARBA" id="ARBA00022842"/>
    </source>
</evidence>
<feature type="transmembrane region" description="Helical" evidence="9">
    <location>
        <begin position="289"/>
        <end position="310"/>
    </location>
</feature>
<dbReference type="GO" id="GO:0005737">
    <property type="term" value="C:cytoplasm"/>
    <property type="evidence" value="ECO:0007669"/>
    <property type="project" value="InterPro"/>
</dbReference>
<dbReference type="Gene3D" id="3.40.50.1000">
    <property type="entry name" value="HAD superfamily/HAD-like"/>
    <property type="match status" value="1"/>
</dbReference>